<feature type="transmembrane region" description="Helical" evidence="7">
    <location>
        <begin position="17"/>
        <end position="39"/>
    </location>
</feature>
<evidence type="ECO:0000313" key="9">
    <source>
        <dbReference type="Proteomes" id="UP000002899"/>
    </source>
</evidence>
<keyword evidence="6 7" id="KW-0472">Membrane</keyword>
<comment type="subcellular location">
    <subcellularLocation>
        <location evidence="1 7">Endoplasmic reticulum membrane</location>
        <topology evidence="1 7">Multi-pass membrane protein</topology>
    </subcellularLocation>
</comment>
<evidence type="ECO:0000256" key="5">
    <source>
        <dbReference type="ARBA" id="ARBA00022989"/>
    </source>
</evidence>
<evidence type="ECO:0000256" key="7">
    <source>
        <dbReference type="RuleBase" id="RU363059"/>
    </source>
</evidence>
<reference evidence="8 9" key="3">
    <citation type="journal article" date="2016" name="Sci. Rep.">
        <title>Genome-wide diversity and gene expression profiling of Babesia microti isolates identify polymorphic genes that mediate host-pathogen interactions.</title>
        <authorList>
            <person name="Silva J.C."/>
            <person name="Cornillot E."/>
            <person name="McCracken C."/>
            <person name="Usmani-Brown S."/>
            <person name="Dwivedi A."/>
            <person name="Ifeonu O.O."/>
            <person name="Crabtree J."/>
            <person name="Gotia H.T."/>
            <person name="Virji A.Z."/>
            <person name="Reynes C."/>
            <person name="Colinge J."/>
            <person name="Kumar V."/>
            <person name="Lawres L."/>
            <person name="Pazzi J.E."/>
            <person name="Pablo J.V."/>
            <person name="Hung C."/>
            <person name="Brancato J."/>
            <person name="Kumari P."/>
            <person name="Orvis J."/>
            <person name="Tretina K."/>
            <person name="Chibucos M."/>
            <person name="Ott S."/>
            <person name="Sadzewicz L."/>
            <person name="Sengamalay N."/>
            <person name="Shetty A.C."/>
            <person name="Su Q."/>
            <person name="Tallon L."/>
            <person name="Fraser C.M."/>
            <person name="Frutos R."/>
            <person name="Molina D.M."/>
            <person name="Krause P.J."/>
            <person name="Ben Mamoun C."/>
        </authorList>
    </citation>
    <scope>NUCLEOTIDE SEQUENCE [LARGE SCALE GENOMIC DNA]</scope>
    <source>
        <strain evidence="8 9">RI</strain>
    </source>
</reference>
<dbReference type="Proteomes" id="UP000002899">
    <property type="component" value="Chromosome I"/>
</dbReference>
<dbReference type="EMBL" id="FO082871">
    <property type="protein sequence ID" value="CCF72999.1"/>
    <property type="molecule type" value="Genomic_DNA"/>
</dbReference>
<evidence type="ECO:0000256" key="4">
    <source>
        <dbReference type="ARBA" id="ARBA00022824"/>
    </source>
</evidence>
<reference evidence="8 9" key="2">
    <citation type="journal article" date="2013" name="PLoS ONE">
        <title>Whole genome mapping and re-organization of the nuclear and mitochondrial genomes of Babesia microti isolates.</title>
        <authorList>
            <person name="Cornillot E."/>
            <person name="Dassouli A."/>
            <person name="Garg A."/>
            <person name="Pachikara N."/>
            <person name="Randazzo S."/>
            <person name="Depoix D."/>
            <person name="Carcy B."/>
            <person name="Delbecq S."/>
            <person name="Frutos R."/>
            <person name="Silva J.C."/>
            <person name="Sutton R."/>
            <person name="Krause P.J."/>
            <person name="Mamoun C.B."/>
        </authorList>
    </citation>
    <scope>NUCLEOTIDE SEQUENCE [LARGE SCALE GENOMIC DNA]</scope>
    <source>
        <strain evidence="8 9">RI</strain>
    </source>
</reference>
<protein>
    <recommendedName>
        <fullName evidence="7">Derlin</fullName>
    </recommendedName>
</protein>
<dbReference type="SUPFAM" id="SSF144091">
    <property type="entry name" value="Rhomboid-like"/>
    <property type="match status" value="1"/>
</dbReference>
<accession>I7J8T5</accession>
<dbReference type="KEGG" id="bmic:BMR1_01G02725"/>
<dbReference type="GO" id="GO:0006950">
    <property type="term" value="P:response to stress"/>
    <property type="evidence" value="ECO:0007669"/>
    <property type="project" value="UniProtKB-ARBA"/>
</dbReference>
<reference evidence="8 9" key="1">
    <citation type="journal article" date="2012" name="Nucleic Acids Res.">
        <title>Sequencing of the smallest Apicomplexan genome from the human pathogen Babesia microti.</title>
        <authorList>
            <person name="Cornillot E."/>
            <person name="Hadj-Kaddour K."/>
            <person name="Dassouli A."/>
            <person name="Noel B."/>
            <person name="Ranwez V."/>
            <person name="Vacherie B."/>
            <person name="Augagneur Y."/>
            <person name="Bres V."/>
            <person name="Duclos A."/>
            <person name="Randazzo S."/>
            <person name="Carcy B."/>
            <person name="Debierre-Grockiego F."/>
            <person name="Delbecq S."/>
            <person name="Moubri-Menage K."/>
            <person name="Shams-Eldin H."/>
            <person name="Usmani-Brown S."/>
            <person name="Bringaud F."/>
            <person name="Wincker P."/>
            <person name="Vivares C.P."/>
            <person name="Schwarz R.T."/>
            <person name="Schetters T.P."/>
            <person name="Krause P.J."/>
            <person name="Gorenflot A."/>
            <person name="Berry V."/>
            <person name="Barbe V."/>
            <person name="Ben Mamoun C."/>
        </authorList>
    </citation>
    <scope>NUCLEOTIDE SEQUENCE [LARGE SCALE GENOMIC DNA]</scope>
    <source>
        <strain evidence="8 9">RI</strain>
    </source>
</reference>
<dbReference type="VEuPathDB" id="PiroplasmaDB:BMR1_01G02725"/>
<dbReference type="Pfam" id="PF04511">
    <property type="entry name" value="DER1"/>
    <property type="match status" value="1"/>
</dbReference>
<dbReference type="GO" id="GO:0005789">
    <property type="term" value="C:endoplasmic reticulum membrane"/>
    <property type="evidence" value="ECO:0007669"/>
    <property type="project" value="UniProtKB-SubCell"/>
</dbReference>
<comment type="function">
    <text evidence="7">May be involved in the degradation of misfolded endoplasmic reticulum (ER) luminal proteins.</text>
</comment>
<feature type="transmembrane region" description="Helical" evidence="7">
    <location>
        <begin position="94"/>
        <end position="118"/>
    </location>
</feature>
<dbReference type="GeneID" id="24423615"/>
<proteinExistence type="inferred from homology"/>
<organism evidence="8 9">
    <name type="scientific">Babesia microti (strain RI)</name>
    <dbReference type="NCBI Taxonomy" id="1133968"/>
    <lineage>
        <taxon>Eukaryota</taxon>
        <taxon>Sar</taxon>
        <taxon>Alveolata</taxon>
        <taxon>Apicomplexa</taxon>
        <taxon>Aconoidasida</taxon>
        <taxon>Piroplasmida</taxon>
        <taxon>Babesiidae</taxon>
        <taxon>Babesia</taxon>
    </lineage>
</organism>
<keyword evidence="3 7" id="KW-0812">Transmembrane</keyword>
<feature type="transmembrane region" description="Helical" evidence="7">
    <location>
        <begin position="51"/>
        <end position="74"/>
    </location>
</feature>
<dbReference type="OrthoDB" id="1716531at2759"/>
<comment type="similarity">
    <text evidence="2 7">Belongs to the derlin family.</text>
</comment>
<gene>
    <name evidence="8" type="ORF">BMR1_01G02725</name>
</gene>
<dbReference type="InterPro" id="IPR035952">
    <property type="entry name" value="Rhomboid-like_sf"/>
</dbReference>
<dbReference type="OMA" id="FKSQYWR"/>
<name>I7J8T5_BABMR</name>
<dbReference type="AlphaFoldDB" id="I7J8T5"/>
<dbReference type="RefSeq" id="XP_012647608.1">
    <property type="nucleotide sequence ID" value="XM_012792154.1"/>
</dbReference>
<evidence type="ECO:0000313" key="8">
    <source>
        <dbReference type="EMBL" id="CCF72999.1"/>
    </source>
</evidence>
<evidence type="ECO:0000256" key="3">
    <source>
        <dbReference type="ARBA" id="ARBA00022692"/>
    </source>
</evidence>
<keyword evidence="9" id="KW-1185">Reference proteome</keyword>
<keyword evidence="5 7" id="KW-1133">Transmembrane helix</keyword>
<feature type="transmembrane region" description="Helical" evidence="7">
    <location>
        <begin position="139"/>
        <end position="158"/>
    </location>
</feature>
<keyword evidence="4 7" id="KW-0256">Endoplasmic reticulum</keyword>
<evidence type="ECO:0000256" key="2">
    <source>
        <dbReference type="ARBA" id="ARBA00008917"/>
    </source>
</evidence>
<dbReference type="PANTHER" id="PTHR11009">
    <property type="entry name" value="DER1-LIKE PROTEIN, DERLIN"/>
    <property type="match status" value="1"/>
</dbReference>
<sequence>MVEIDNIIANLPLMTRIYIMSCTALMILCSLDIISPLSLYMSWKLVFKGEIWRLVTCFLYFGPFGVNFFWNIYVLIHYCSSLERVSMNNKPADFLWMLICSAIMVLFFSIFFGSSLFFSGCMINVMTYVWGRKNPYAQMAILFFTVPAPYLPWILTAMSYFVDFQLGENLLGIFVGHVYYFFKDVYPSMPTSCGLSIFDTPSCVKNFMGQT</sequence>
<dbReference type="InterPro" id="IPR007599">
    <property type="entry name" value="DER1"/>
</dbReference>
<evidence type="ECO:0000256" key="1">
    <source>
        <dbReference type="ARBA" id="ARBA00004477"/>
    </source>
</evidence>
<evidence type="ECO:0000256" key="6">
    <source>
        <dbReference type="ARBA" id="ARBA00023136"/>
    </source>
</evidence>